<sequence length="257" mass="28283">MADYKMITACIDPQNTFDSDVPAYVAGAGRPHFVAHLEVCEFCRAEVSQYKMLESNLLSSLTLKRPKLRLDCPPSQLLGEYSLKLLTSVDKRKIEKHLKQCRFCEADYQNLISAVAEVEEPLQILEVHVPVVEKLRRIYASLVSGQPKLALRGGTAFSEGKPVSLDYAVEDLTIMLTLQPAKPRKGQMILSGTVLRDAMSGDELAGTSVSVIRGGKTEASESLDETGSFYFEGIQASSSFTIEMEFLDKVVIVAVEA</sequence>
<dbReference type="Proteomes" id="UP001431572">
    <property type="component" value="Chromosome 2"/>
</dbReference>
<dbReference type="AlphaFoldDB" id="A0A8T7MAM6"/>
<name>A0A8T7MAM6_9CHLR</name>
<accession>A0A8T7MAM6</accession>
<organism evidence="1 3">
    <name type="scientific">Candidatus Chlorohelix allophototropha</name>
    <dbReference type="NCBI Taxonomy" id="3003348"/>
    <lineage>
        <taxon>Bacteria</taxon>
        <taxon>Bacillati</taxon>
        <taxon>Chloroflexota</taxon>
        <taxon>Chloroflexia</taxon>
        <taxon>Candidatus Chloroheliales</taxon>
        <taxon>Candidatus Chloroheliaceae</taxon>
        <taxon>Candidatus Chlorohelix</taxon>
    </lineage>
</organism>
<evidence type="ECO:0000313" key="4">
    <source>
        <dbReference type="Proteomes" id="UP001431572"/>
    </source>
</evidence>
<reference evidence="1 3" key="1">
    <citation type="submission" date="2020-06" db="EMBL/GenBank/DDBJ databases">
        <title>Anoxygenic phototrophic Chloroflexota member uses a Type I reaction center.</title>
        <authorList>
            <person name="Tsuji J.M."/>
            <person name="Shaw N.A."/>
            <person name="Nagashima S."/>
            <person name="Venkiteswaran J."/>
            <person name="Schiff S.L."/>
            <person name="Hanada S."/>
            <person name="Tank M."/>
            <person name="Neufeld J.D."/>
        </authorList>
    </citation>
    <scope>NUCLEOTIDE SEQUENCE [LARGE SCALE GENOMIC DNA]</scope>
    <source>
        <strain evidence="1">L227-S17</strain>
    </source>
</reference>
<evidence type="ECO:0000313" key="1">
    <source>
        <dbReference type="EMBL" id="NWJ49053.1"/>
    </source>
</evidence>
<dbReference type="EMBL" id="CP128400">
    <property type="protein sequence ID" value="WJW68981.1"/>
    <property type="molecule type" value="Genomic_DNA"/>
</dbReference>
<gene>
    <name evidence="1" type="ORF">HXX08_24615</name>
    <name evidence="2" type="ORF">OZ401_002572</name>
</gene>
<keyword evidence="4" id="KW-1185">Reference proteome</keyword>
<protein>
    <submittedName>
        <fullName evidence="1">Uncharacterized protein</fullName>
    </submittedName>
</protein>
<reference evidence="2" key="2">
    <citation type="journal article" date="2024" name="Nature">
        <title>Anoxygenic phototroph of the Chloroflexota uses a type I reaction centre.</title>
        <authorList>
            <person name="Tsuji J.M."/>
            <person name="Shaw N.A."/>
            <person name="Nagashima S."/>
            <person name="Venkiteswaran J.J."/>
            <person name="Schiff S.L."/>
            <person name="Watanabe T."/>
            <person name="Fukui M."/>
            <person name="Hanada S."/>
            <person name="Tank M."/>
            <person name="Neufeld J.D."/>
        </authorList>
    </citation>
    <scope>NUCLEOTIDE SEQUENCE</scope>
    <source>
        <strain evidence="2">L227-S17</strain>
    </source>
</reference>
<dbReference type="Proteomes" id="UP000521676">
    <property type="component" value="Unassembled WGS sequence"/>
</dbReference>
<proteinExistence type="predicted"/>
<dbReference type="RefSeq" id="WP_341470884.1">
    <property type="nucleotide sequence ID" value="NZ_CP128400.1"/>
</dbReference>
<dbReference type="EMBL" id="JACATZ010000003">
    <property type="protein sequence ID" value="NWJ49053.1"/>
    <property type="molecule type" value="Genomic_DNA"/>
</dbReference>
<evidence type="ECO:0000313" key="3">
    <source>
        <dbReference type="Proteomes" id="UP000521676"/>
    </source>
</evidence>
<evidence type="ECO:0000313" key="2">
    <source>
        <dbReference type="EMBL" id="WJW68981.1"/>
    </source>
</evidence>